<dbReference type="Proteomes" id="UP000028721">
    <property type="component" value="Unassembled WGS sequence"/>
</dbReference>
<gene>
    <name evidence="1" type="ORF">CR62_24100</name>
</gene>
<name>A0ABR4UAG0_9GAMM</name>
<reference evidence="1 2" key="1">
    <citation type="submission" date="2014-03" db="EMBL/GenBank/DDBJ databases">
        <title>Draft genome sequence of the Serratia grimesii strain a2.</title>
        <authorList>
            <person name="Toymentseva A."/>
            <person name="Kazakov S."/>
            <person name="Giliazeva A."/>
            <person name="Ismagilova R."/>
            <person name="Shah R."/>
            <person name="Sharipova M."/>
            <person name="Khaitlina S."/>
            <person name="Mardanova A."/>
        </authorList>
    </citation>
    <scope>NUCLEOTIDE SEQUENCE [LARGE SCALE GENOMIC DNA]</scope>
    <source>
        <strain evidence="1 2">A2</strain>
    </source>
</reference>
<evidence type="ECO:0008006" key="3">
    <source>
        <dbReference type="Google" id="ProtNLM"/>
    </source>
</evidence>
<evidence type="ECO:0000313" key="2">
    <source>
        <dbReference type="Proteomes" id="UP000028721"/>
    </source>
</evidence>
<protein>
    <recommendedName>
        <fullName evidence="3">RiboL-PSP-HEPN domain-containing protein</fullName>
    </recommendedName>
</protein>
<sequence>MLGINVDLAPQLIQSITEFTLVFSLVEQKLMEGMGSILHTNNYANTLSEKYGMTADYEFDYFRCRYITGPNAEDYLNSLCPKKLRDKKIVYDALINDSPTNQDKIEAVLNVCIRLRHNLFHGNKWQFDIRGQEKNLGTVTRLLSEYLNRAT</sequence>
<keyword evidence="2" id="KW-1185">Reference proteome</keyword>
<dbReference type="EMBL" id="JGVP01000009">
    <property type="protein sequence ID" value="KFB89008.1"/>
    <property type="molecule type" value="Genomic_DNA"/>
</dbReference>
<organism evidence="1 2">
    <name type="scientific">Serratia grimesii</name>
    <dbReference type="NCBI Taxonomy" id="82995"/>
    <lineage>
        <taxon>Bacteria</taxon>
        <taxon>Pseudomonadati</taxon>
        <taxon>Pseudomonadota</taxon>
        <taxon>Gammaproteobacteria</taxon>
        <taxon>Enterobacterales</taxon>
        <taxon>Yersiniaceae</taxon>
        <taxon>Serratia</taxon>
    </lineage>
</organism>
<comment type="caution">
    <text evidence="1">The sequence shown here is derived from an EMBL/GenBank/DDBJ whole genome shotgun (WGS) entry which is preliminary data.</text>
</comment>
<proteinExistence type="predicted"/>
<evidence type="ECO:0000313" key="1">
    <source>
        <dbReference type="EMBL" id="KFB89008.1"/>
    </source>
</evidence>
<accession>A0ABR4UAG0</accession>